<dbReference type="PANTHER" id="PTHR36440">
    <property type="entry name" value="PUTATIVE (AFU_ORTHOLOGUE AFUA_8G07350)-RELATED"/>
    <property type="match status" value="1"/>
</dbReference>
<dbReference type="Proteomes" id="UP000230607">
    <property type="component" value="Chromosome 1"/>
</dbReference>
<sequence length="141" mass="15538">MDRTFDFHGTLVTIKSMTCETGGIYTILYAVHPPNTGPALHVHPRGSECFYIVKGGYKFILGNKLIDVTPGDLVVVPTNTPHKFTVGNDGGEVLIISSPDLENYFSQVSSLLRTGTVTCEMESQIAQKYGQVFLESTNHWK</sequence>
<dbReference type="EMBL" id="LT841358">
    <property type="protein sequence ID" value="SMH70591.1"/>
    <property type="molecule type" value="Genomic_DNA"/>
</dbReference>
<accession>A0A2H1FCV8</accession>
<dbReference type="RefSeq" id="WP_157926707.1">
    <property type="nucleotide sequence ID" value="NZ_LT841358.1"/>
</dbReference>
<dbReference type="OrthoDB" id="190812at2157"/>
<name>A0A2H1FCV8_9ARCH</name>
<dbReference type="PANTHER" id="PTHR36440:SF1">
    <property type="entry name" value="PUTATIVE (AFU_ORTHOLOGUE AFUA_8G07350)-RELATED"/>
    <property type="match status" value="1"/>
</dbReference>
<dbReference type="InterPro" id="IPR053146">
    <property type="entry name" value="QDO-like"/>
</dbReference>
<dbReference type="InterPro" id="IPR014710">
    <property type="entry name" value="RmlC-like_jellyroll"/>
</dbReference>
<keyword evidence="3" id="KW-1185">Reference proteome</keyword>
<evidence type="ECO:0000313" key="3">
    <source>
        <dbReference type="Proteomes" id="UP000230607"/>
    </source>
</evidence>
<dbReference type="AlphaFoldDB" id="A0A2H1FCV8"/>
<reference evidence="3" key="1">
    <citation type="submission" date="2017-03" db="EMBL/GenBank/DDBJ databases">
        <authorList>
            <person name="Herbold C."/>
        </authorList>
    </citation>
    <scope>NUCLEOTIDE SEQUENCE [LARGE SCALE GENOMIC DNA]</scope>
</reference>
<feature type="domain" description="Cupin type-2" evidence="1">
    <location>
        <begin position="33"/>
        <end position="90"/>
    </location>
</feature>
<dbReference type="SUPFAM" id="SSF51182">
    <property type="entry name" value="RmlC-like cupins"/>
    <property type="match status" value="1"/>
</dbReference>
<gene>
    <name evidence="2" type="ORF">NCS_10398</name>
</gene>
<proteinExistence type="predicted"/>
<dbReference type="Gene3D" id="2.60.120.10">
    <property type="entry name" value="Jelly Rolls"/>
    <property type="match status" value="1"/>
</dbReference>
<evidence type="ECO:0000259" key="1">
    <source>
        <dbReference type="Pfam" id="PF07883"/>
    </source>
</evidence>
<organism evidence="2 3">
    <name type="scientific">Candidatus Nitrosotalea okcheonensis</name>
    <dbReference type="NCBI Taxonomy" id="1903276"/>
    <lineage>
        <taxon>Archaea</taxon>
        <taxon>Nitrososphaerota</taxon>
        <taxon>Nitrososphaeria</taxon>
        <taxon>Nitrosotaleales</taxon>
        <taxon>Nitrosotaleaceae</taxon>
        <taxon>Nitrosotalea</taxon>
    </lineage>
</organism>
<protein>
    <recommendedName>
        <fullName evidence="1">Cupin type-2 domain-containing protein</fullName>
    </recommendedName>
</protein>
<evidence type="ECO:0000313" key="2">
    <source>
        <dbReference type="EMBL" id="SMH70591.1"/>
    </source>
</evidence>
<dbReference type="InterPro" id="IPR011051">
    <property type="entry name" value="RmlC_Cupin_sf"/>
</dbReference>
<dbReference type="Pfam" id="PF07883">
    <property type="entry name" value="Cupin_2"/>
    <property type="match status" value="1"/>
</dbReference>
<dbReference type="InterPro" id="IPR013096">
    <property type="entry name" value="Cupin_2"/>
</dbReference>